<sequence length="353" mass="37871">MRPALLAAISAVVIIVAALGLYLMQRAGPPAPSATNATPTNSLSLCIAGAYAVEGEYLKSAFFNATGIRVAVRPGGSFALAHEIALGTPCGVFMPVAFRQAVAGTGPYNPGWAIALAADEVVIVYSNTTTSYPGAAELIELYEEAVKSNDTRLWYAFFYNLTSGEYPLGVADPSTDPEGLYALLLLEAAGRLYAGNQSYFIDRMAAAHANVTRSSTFYYIVPLKEGQIAFVFSYKSYAVANGLSYLEPPPWLNFGSPQYADWYAQFSWVIPVNGVPTRINGTPVYLYITIPKGEGSGAALRFLLFALSHRQDLAKFGLYPLPKPMVFGNISALPDPLAQMLRNGTLIYGGPLT</sequence>
<reference evidence="1" key="1">
    <citation type="submission" date="2024-07" db="EMBL/GenBank/DDBJ databases">
        <title>Metagenome and Metagenome-Assembled Genomes of Archaea from a hot spring from the geothermal field of Los Azufres, Mexico.</title>
        <authorList>
            <person name="Marin-Paredes R."/>
            <person name="Martinez-Romero E."/>
            <person name="Servin-Garciduenas L.E."/>
        </authorList>
    </citation>
    <scope>NUCLEOTIDE SEQUENCE</scope>
</reference>
<organism evidence="1 2">
    <name type="scientific">Thermoproteus sp. AZ2</name>
    <dbReference type="NCBI Taxonomy" id="1609232"/>
    <lineage>
        <taxon>Archaea</taxon>
        <taxon>Thermoproteota</taxon>
        <taxon>Thermoprotei</taxon>
        <taxon>Thermoproteales</taxon>
        <taxon>Thermoproteaceae</taxon>
        <taxon>Thermoproteus</taxon>
    </lineage>
</organism>
<dbReference type="Proteomes" id="UP000033636">
    <property type="component" value="Unassembled WGS sequence"/>
</dbReference>
<evidence type="ECO:0000313" key="1">
    <source>
        <dbReference type="EMBL" id="MFB6489910.1"/>
    </source>
</evidence>
<comment type="caution">
    <text evidence="1">The sequence shown here is derived from an EMBL/GenBank/DDBJ whole genome shotgun (WGS) entry which is preliminary data.</text>
</comment>
<gene>
    <name evidence="1" type="ORF">TU35_001470</name>
</gene>
<evidence type="ECO:0000313" key="2">
    <source>
        <dbReference type="Proteomes" id="UP000033636"/>
    </source>
</evidence>
<dbReference type="EMBL" id="JZWT02000003">
    <property type="protein sequence ID" value="MFB6489910.1"/>
    <property type="molecule type" value="Genomic_DNA"/>
</dbReference>
<proteinExistence type="predicted"/>
<protein>
    <submittedName>
        <fullName evidence="1">Substrate-binding domain-containing protein</fullName>
    </submittedName>
</protein>
<accession>A0ACC6UZX2</accession>
<name>A0ACC6UZX2_9CREN</name>